<comment type="caution">
    <text evidence="7">The sequence shown here is derived from an EMBL/GenBank/DDBJ whole genome shotgun (WGS) entry which is preliminary data.</text>
</comment>
<gene>
    <name evidence="7" type="ORF">IWX46DRAFT_60202</name>
</gene>
<dbReference type="PANTHER" id="PTHR34983:SF1">
    <property type="entry name" value="ARABINOGALACTAN ENDO-BETA-1,4-GALACTANASE A"/>
    <property type="match status" value="1"/>
</dbReference>
<evidence type="ECO:0000256" key="5">
    <source>
        <dbReference type="ARBA" id="ARBA00023295"/>
    </source>
</evidence>
<evidence type="ECO:0000256" key="1">
    <source>
        <dbReference type="ARBA" id="ARBA00001695"/>
    </source>
</evidence>
<evidence type="ECO:0000256" key="2">
    <source>
        <dbReference type="ARBA" id="ARBA00010687"/>
    </source>
</evidence>
<keyword evidence="5 6" id="KW-0326">Glycosidase</keyword>
<accession>A0ABR1MIS0</accession>
<dbReference type="SUPFAM" id="SSF51445">
    <property type="entry name" value="(Trans)glycosidases"/>
    <property type="match status" value="1"/>
</dbReference>
<name>A0ABR1MIS0_9PEZI</name>
<dbReference type="EC" id="3.2.1.89" evidence="3 6"/>
<evidence type="ECO:0000256" key="4">
    <source>
        <dbReference type="ARBA" id="ARBA00022801"/>
    </source>
</evidence>
<dbReference type="Proteomes" id="UP001365128">
    <property type="component" value="Unassembled WGS sequence"/>
</dbReference>
<proteinExistence type="inferred from homology"/>
<comment type="similarity">
    <text evidence="2 6">Belongs to the glycosyl hydrolase 53 family.</text>
</comment>
<protein>
    <recommendedName>
        <fullName evidence="3 6">Arabinogalactan endo-beta-1,4-galactanase</fullName>
        <ecNumber evidence="3 6">3.2.1.89</ecNumber>
    </recommendedName>
</protein>
<keyword evidence="8" id="KW-1185">Reference proteome</keyword>
<reference evidence="7 8" key="1">
    <citation type="submission" date="2024-04" db="EMBL/GenBank/DDBJ databases">
        <title>Phyllosticta paracitricarpa is synonymous to the EU quarantine fungus P. citricarpa based on phylogenomic analyses.</title>
        <authorList>
            <consortium name="Lawrence Berkeley National Laboratory"/>
            <person name="Van Ingen-Buijs V.A."/>
            <person name="Van Westerhoven A.C."/>
            <person name="Haridas S."/>
            <person name="Skiadas P."/>
            <person name="Martin F."/>
            <person name="Groenewald J.Z."/>
            <person name="Crous P.W."/>
            <person name="Seidl M.F."/>
        </authorList>
    </citation>
    <scope>NUCLEOTIDE SEQUENCE [LARGE SCALE GENOMIC DNA]</scope>
    <source>
        <strain evidence="7 8">CBS 122670</strain>
    </source>
</reference>
<keyword evidence="6" id="KW-0732">Signal</keyword>
<evidence type="ECO:0000256" key="3">
    <source>
        <dbReference type="ARBA" id="ARBA00012556"/>
    </source>
</evidence>
<evidence type="ECO:0000313" key="8">
    <source>
        <dbReference type="Proteomes" id="UP001365128"/>
    </source>
</evidence>
<dbReference type="InterPro" id="IPR017853">
    <property type="entry name" value="GH"/>
</dbReference>
<keyword evidence="4 6" id="KW-0378">Hydrolase</keyword>
<feature type="signal peptide" evidence="6">
    <location>
        <begin position="1"/>
        <end position="19"/>
    </location>
</feature>
<sequence length="395" mass="43104">MHPTHLLGVVAVLVGLAAAAPTNDGQKAFFYKGHDLSSLKMLEDGDSKAVFVDTARNNATRRADEILADGGMNGVRLRLWVNPIPGQYDISYVLALASRFHHAGQAIYLNYHFSDTWADPQHNNAPVAWPTTLEPLAGTLRAYVNETLHAFDAAGIPLALVSLGNEIRHGMLWPLGQADVDIEPAAARVANFTGLATLYAAARRGFNDFVSTSSSIQHHGHQRRPAVMLHMDNGWNTTLQELWFGALTATRLVSPADWDVLGFSFYPFYGTNATFANLASTLDWAARRFPGTPLHVVETDWPARCDGEDAPALSEPGVPVGAAGQTAWVRRVEAIVKDVVGGVGQGIWYWEPAWLNNTSLGSACQDAVLFDQDWSQYPRVTGYSRSSVDMYLDSV</sequence>
<dbReference type="Pfam" id="PF07745">
    <property type="entry name" value="Glyco_hydro_53"/>
    <property type="match status" value="1"/>
</dbReference>
<feature type="chain" id="PRO_5044964316" description="Arabinogalactan endo-beta-1,4-galactanase" evidence="6">
    <location>
        <begin position="20"/>
        <end position="395"/>
    </location>
</feature>
<dbReference type="Gene3D" id="3.20.20.80">
    <property type="entry name" value="Glycosidases"/>
    <property type="match status" value="1"/>
</dbReference>
<dbReference type="EMBL" id="JBBPDW010000012">
    <property type="protein sequence ID" value="KAK7547676.1"/>
    <property type="molecule type" value="Genomic_DNA"/>
</dbReference>
<comment type="catalytic activity">
    <reaction evidence="1 6">
        <text>The enzyme specifically hydrolyzes (1-&gt;4)-beta-D-galactosidic linkages in type I arabinogalactans.</text>
        <dbReference type="EC" id="3.2.1.89"/>
    </reaction>
</comment>
<dbReference type="InterPro" id="IPR011683">
    <property type="entry name" value="Glyco_hydro_53"/>
</dbReference>
<evidence type="ECO:0000313" key="7">
    <source>
        <dbReference type="EMBL" id="KAK7547676.1"/>
    </source>
</evidence>
<dbReference type="GO" id="GO:0016787">
    <property type="term" value="F:hydrolase activity"/>
    <property type="evidence" value="ECO:0007669"/>
    <property type="project" value="UniProtKB-KW"/>
</dbReference>
<dbReference type="PANTHER" id="PTHR34983">
    <property type="entry name" value="ARABINOGALACTAN ENDO-BETA-1,4-GALACTANASE A"/>
    <property type="match status" value="1"/>
</dbReference>
<organism evidence="7 8">
    <name type="scientific">Phyllosticta citricarpa</name>
    <dbReference type="NCBI Taxonomy" id="55181"/>
    <lineage>
        <taxon>Eukaryota</taxon>
        <taxon>Fungi</taxon>
        <taxon>Dikarya</taxon>
        <taxon>Ascomycota</taxon>
        <taxon>Pezizomycotina</taxon>
        <taxon>Dothideomycetes</taxon>
        <taxon>Dothideomycetes incertae sedis</taxon>
        <taxon>Botryosphaeriales</taxon>
        <taxon>Phyllostictaceae</taxon>
        <taxon>Phyllosticta</taxon>
    </lineage>
</organism>
<evidence type="ECO:0000256" key="6">
    <source>
        <dbReference type="RuleBase" id="RU361192"/>
    </source>
</evidence>